<evidence type="ECO:0000313" key="7">
    <source>
        <dbReference type="EMBL" id="TLF82425.1"/>
    </source>
</evidence>
<sequence>MTGNRQAQRAFDAGILSLGLSIDGQESTRDLEYAKLAFQRATEWDPTMCDAWLGRAAAGEVTDEVIRNLHRTSTSTLYREQRRLGLPPRALAGRFVSGLYIDYPLASYTEIWLAYAANLIGGKQYDEAERVLDELAEYRAGMLSDPDREIDDRISAYIRGVLHFNTQRWPDVMSVLAGSAEWEDPYLATGAHVMVGSACAQLGLFGEAIRRMEQAENGPIPAARTTAMFCRGLCLRETGSEDEAQALFEQVYSQAPDFTANTEAMRDKTYRITITTKESIDARTDRWDPASAPSVEQLQTADAEDRAKKILTEARAELDRQIGLTAVKTQVAKLQATAQLAKIRAEKGMASVPRGNHLAFTGPPGTGKTTIARVVAKIYCGVGLLKTDKVVEAKRMDFVGQHLGSTAIKTDKLIDTAMDGVLFIDEAYTLIQTGLSGGDAFGREAVDTLLARMENDRDRLVVIIAGYDGEIDRLLAANDGLASRFAKRLQFPSYTPPELGQIGKLIASSRDSELSEDAVRLLEQACERLYNSERTDQSGQPRRGIDLAGNGRFVRNVIEAAEEEREFRLANDESLDLTAVDESVLMRIEAPDMEAALAGVLSSLGVS</sequence>
<dbReference type="InterPro" id="IPR000641">
    <property type="entry name" value="CbxX/CfxQ"/>
</dbReference>
<reference evidence="9 10" key="1">
    <citation type="submission" date="2019-05" db="EMBL/GenBank/DDBJ databases">
        <title>Genomes sequences of two Nocardia cyriacigeorgica environmental isolates, type strains Nocardia asteroides ATCC 19247 and Nocardia cyriacigeorgica DSM 44484.</title>
        <authorList>
            <person name="Vautrin F."/>
            <person name="Bergeron E."/>
            <person name="Dubost A."/>
            <person name="Abrouk D."/>
            <person name="Rodriguez Nava V."/>
            <person name="Pujic P."/>
        </authorList>
    </citation>
    <scope>NUCLEOTIDE SEQUENCE [LARGE SCALE GENOMIC DNA]</scope>
    <source>
        <strain evidence="8 10">EML 1456</strain>
        <strain evidence="7 9">EML 446</strain>
    </source>
</reference>
<dbReference type="Proteomes" id="UP000306378">
    <property type="component" value="Unassembled WGS sequence"/>
</dbReference>
<proteinExistence type="inferred from homology"/>
<dbReference type="PRINTS" id="PR00819">
    <property type="entry name" value="CBXCFQXSUPER"/>
</dbReference>
<dbReference type="SUPFAM" id="SSF52540">
    <property type="entry name" value="P-loop containing nucleoside triphosphate hydrolases"/>
    <property type="match status" value="1"/>
</dbReference>
<dbReference type="GO" id="GO:0005737">
    <property type="term" value="C:cytoplasm"/>
    <property type="evidence" value="ECO:0007669"/>
    <property type="project" value="UniProtKB-SubCell"/>
</dbReference>
<dbReference type="GO" id="GO:0005524">
    <property type="term" value="F:ATP binding"/>
    <property type="evidence" value="ECO:0007669"/>
    <property type="project" value="UniProtKB-KW"/>
</dbReference>
<keyword evidence="4" id="KW-0547">Nucleotide-binding</keyword>
<dbReference type="InterPro" id="IPR049078">
    <property type="entry name" value="T7SS_EccA1-like_N"/>
</dbReference>
<dbReference type="GO" id="GO:0016887">
    <property type="term" value="F:ATP hydrolysis activity"/>
    <property type="evidence" value="ECO:0007669"/>
    <property type="project" value="InterPro"/>
</dbReference>
<dbReference type="SMART" id="SM00382">
    <property type="entry name" value="AAA"/>
    <property type="match status" value="1"/>
</dbReference>
<dbReference type="OrthoDB" id="9806903at2"/>
<dbReference type="SUPFAM" id="SSF48452">
    <property type="entry name" value="TPR-like"/>
    <property type="match status" value="1"/>
</dbReference>
<protein>
    <submittedName>
        <fullName evidence="8">Type VII secretion AAA-ATPase EccA</fullName>
    </submittedName>
</protein>
<dbReference type="EMBL" id="VBUU01000010">
    <property type="protein sequence ID" value="TLG11451.1"/>
    <property type="molecule type" value="Genomic_DNA"/>
</dbReference>
<evidence type="ECO:0000259" key="6">
    <source>
        <dbReference type="SMART" id="SM00382"/>
    </source>
</evidence>
<keyword evidence="3" id="KW-0963">Cytoplasm</keyword>
<name>A0A5R8PEP1_9NOCA</name>
<dbReference type="AlphaFoldDB" id="A0A5R8PEP1"/>
<evidence type="ECO:0000256" key="1">
    <source>
        <dbReference type="ARBA" id="ARBA00004496"/>
    </source>
</evidence>
<dbReference type="InterPro" id="IPR003959">
    <property type="entry name" value="ATPase_AAA_core"/>
</dbReference>
<dbReference type="PANTHER" id="PTHR43392:SF2">
    <property type="entry name" value="AAA-TYPE ATPASE FAMILY PROTEIN _ ANKYRIN REPEAT FAMILY PROTEIN"/>
    <property type="match status" value="1"/>
</dbReference>
<feature type="domain" description="AAA+ ATPase" evidence="6">
    <location>
        <begin position="354"/>
        <end position="495"/>
    </location>
</feature>
<comment type="similarity">
    <text evidence="2">Belongs to the CbxX/CfxQ family.</text>
</comment>
<dbReference type="CDD" id="cd00009">
    <property type="entry name" value="AAA"/>
    <property type="match status" value="1"/>
</dbReference>
<dbReference type="Gene3D" id="1.25.40.10">
    <property type="entry name" value="Tetratricopeptide repeat domain"/>
    <property type="match status" value="1"/>
</dbReference>
<dbReference type="NCBIfam" id="TIGR03922">
    <property type="entry name" value="T7SS_EccA"/>
    <property type="match status" value="1"/>
</dbReference>
<comment type="caution">
    <text evidence="8">The sequence shown here is derived from an EMBL/GenBank/DDBJ whole genome shotgun (WGS) entry which is preliminary data.</text>
</comment>
<dbReference type="InterPro" id="IPR027417">
    <property type="entry name" value="P-loop_NTPase"/>
</dbReference>
<evidence type="ECO:0000313" key="10">
    <source>
        <dbReference type="Proteomes" id="UP000308349"/>
    </source>
</evidence>
<dbReference type="Pfam" id="PF21545">
    <property type="entry name" value="T7SS_EccA1_N"/>
    <property type="match status" value="1"/>
</dbReference>
<dbReference type="InterPro" id="IPR011990">
    <property type="entry name" value="TPR-like_helical_dom_sf"/>
</dbReference>
<dbReference type="RefSeq" id="WP_138446048.1">
    <property type="nucleotide sequence ID" value="NZ_VBUT01000001.1"/>
</dbReference>
<dbReference type="InterPro" id="IPR041627">
    <property type="entry name" value="AAA_lid_6"/>
</dbReference>
<evidence type="ECO:0000256" key="2">
    <source>
        <dbReference type="ARBA" id="ARBA00010378"/>
    </source>
</evidence>
<comment type="subcellular location">
    <subcellularLocation>
        <location evidence="1">Cytoplasm</location>
    </subcellularLocation>
</comment>
<dbReference type="Pfam" id="PF00004">
    <property type="entry name" value="AAA"/>
    <property type="match status" value="1"/>
</dbReference>
<dbReference type="InterPro" id="IPR050773">
    <property type="entry name" value="CbxX/CfxQ_RuBisCO_ESX"/>
</dbReference>
<gene>
    <name evidence="8" type="primary">eccA</name>
    <name evidence="7" type="ORF">FEK34_01370</name>
    <name evidence="8" type="ORF">FEK35_12170</name>
</gene>
<dbReference type="Gene3D" id="1.10.8.60">
    <property type="match status" value="1"/>
</dbReference>
<evidence type="ECO:0000313" key="8">
    <source>
        <dbReference type="EMBL" id="TLG11451.1"/>
    </source>
</evidence>
<dbReference type="PANTHER" id="PTHR43392">
    <property type="entry name" value="AAA-TYPE ATPASE FAMILY PROTEIN / ANKYRIN REPEAT FAMILY PROTEIN"/>
    <property type="match status" value="1"/>
</dbReference>
<evidence type="ECO:0000256" key="5">
    <source>
        <dbReference type="ARBA" id="ARBA00022840"/>
    </source>
</evidence>
<dbReference type="Pfam" id="PF17866">
    <property type="entry name" value="AAA_lid_6"/>
    <property type="match status" value="1"/>
</dbReference>
<dbReference type="Proteomes" id="UP000308349">
    <property type="component" value="Unassembled WGS sequence"/>
</dbReference>
<dbReference type="FunFam" id="3.40.50.300:FF:000216">
    <property type="entry name" value="Type VII secretion ATPase EccA"/>
    <property type="match status" value="1"/>
</dbReference>
<evidence type="ECO:0000313" key="9">
    <source>
        <dbReference type="Proteomes" id="UP000306378"/>
    </source>
</evidence>
<accession>A0A5R8PEP1</accession>
<organism evidence="8 10">
    <name type="scientific">Nocardia cyriacigeorgica</name>
    <dbReference type="NCBI Taxonomy" id="135487"/>
    <lineage>
        <taxon>Bacteria</taxon>
        <taxon>Bacillati</taxon>
        <taxon>Actinomycetota</taxon>
        <taxon>Actinomycetes</taxon>
        <taxon>Mycobacteriales</taxon>
        <taxon>Nocardiaceae</taxon>
        <taxon>Nocardia</taxon>
    </lineage>
</organism>
<dbReference type="Gene3D" id="3.40.50.300">
    <property type="entry name" value="P-loop containing nucleotide triphosphate hydrolases"/>
    <property type="match status" value="1"/>
</dbReference>
<evidence type="ECO:0000256" key="3">
    <source>
        <dbReference type="ARBA" id="ARBA00022490"/>
    </source>
</evidence>
<dbReference type="InterPro" id="IPR023835">
    <property type="entry name" value="T7SS_EccA"/>
</dbReference>
<evidence type="ECO:0000256" key="4">
    <source>
        <dbReference type="ARBA" id="ARBA00022741"/>
    </source>
</evidence>
<keyword evidence="5" id="KW-0067">ATP-binding</keyword>
<dbReference type="InterPro" id="IPR003593">
    <property type="entry name" value="AAA+_ATPase"/>
</dbReference>
<dbReference type="EMBL" id="VBUT01000001">
    <property type="protein sequence ID" value="TLF82425.1"/>
    <property type="molecule type" value="Genomic_DNA"/>
</dbReference>